<accession>A0AAD7JHH4</accession>
<proteinExistence type="predicted"/>
<dbReference type="AlphaFoldDB" id="A0AAD7JHH4"/>
<dbReference type="CDD" id="cd01763">
    <property type="entry name" value="Ubl_SUMO_like"/>
    <property type="match status" value="1"/>
</dbReference>
<name>A0AAD7JHH4_9AGAR</name>
<organism evidence="1 2">
    <name type="scientific">Mycena metata</name>
    <dbReference type="NCBI Taxonomy" id="1033252"/>
    <lineage>
        <taxon>Eukaryota</taxon>
        <taxon>Fungi</taxon>
        <taxon>Dikarya</taxon>
        <taxon>Basidiomycota</taxon>
        <taxon>Agaricomycotina</taxon>
        <taxon>Agaricomycetes</taxon>
        <taxon>Agaricomycetidae</taxon>
        <taxon>Agaricales</taxon>
        <taxon>Marasmiineae</taxon>
        <taxon>Mycenaceae</taxon>
        <taxon>Mycena</taxon>
    </lineage>
</organism>
<evidence type="ECO:0000313" key="2">
    <source>
        <dbReference type="Proteomes" id="UP001215598"/>
    </source>
</evidence>
<evidence type="ECO:0000313" key="1">
    <source>
        <dbReference type="EMBL" id="KAJ7764883.1"/>
    </source>
</evidence>
<dbReference type="Gene3D" id="3.10.20.90">
    <property type="entry name" value="Phosphatidylinositol 3-kinase Catalytic Subunit, Chain A, domain 1"/>
    <property type="match status" value="1"/>
</dbReference>
<dbReference type="InterPro" id="IPR029071">
    <property type="entry name" value="Ubiquitin-like_domsf"/>
</dbReference>
<protein>
    <recommendedName>
        <fullName evidence="3">Ubiquitin-like domain-containing protein</fullName>
    </recommendedName>
</protein>
<dbReference type="SUPFAM" id="SSF54236">
    <property type="entry name" value="Ubiquitin-like"/>
    <property type="match status" value="1"/>
</dbReference>
<gene>
    <name evidence="1" type="ORF">B0H16DRAFT_431144</name>
</gene>
<comment type="caution">
    <text evidence="1">The sequence shown here is derived from an EMBL/GenBank/DDBJ whole genome shotgun (WGS) entry which is preliminary data.</text>
</comment>
<sequence length="99" mass="11205">MSTTTIEMSPRPGYTRLKIQYGELQQLFDLNSTRPLRGAMRRFADGIKHELAYLRFQYDEKRVEDNDTPTSLGMDEKDTAGGNIIDVYLMQVGGGASRV</sequence>
<keyword evidence="2" id="KW-1185">Reference proteome</keyword>
<reference evidence="1" key="1">
    <citation type="submission" date="2023-03" db="EMBL/GenBank/DDBJ databases">
        <title>Massive genome expansion in bonnet fungi (Mycena s.s.) driven by repeated elements and novel gene families across ecological guilds.</title>
        <authorList>
            <consortium name="Lawrence Berkeley National Laboratory"/>
            <person name="Harder C.B."/>
            <person name="Miyauchi S."/>
            <person name="Viragh M."/>
            <person name="Kuo A."/>
            <person name="Thoen E."/>
            <person name="Andreopoulos B."/>
            <person name="Lu D."/>
            <person name="Skrede I."/>
            <person name="Drula E."/>
            <person name="Henrissat B."/>
            <person name="Morin E."/>
            <person name="Kohler A."/>
            <person name="Barry K."/>
            <person name="LaButti K."/>
            <person name="Morin E."/>
            <person name="Salamov A."/>
            <person name="Lipzen A."/>
            <person name="Mereny Z."/>
            <person name="Hegedus B."/>
            <person name="Baldrian P."/>
            <person name="Stursova M."/>
            <person name="Weitz H."/>
            <person name="Taylor A."/>
            <person name="Grigoriev I.V."/>
            <person name="Nagy L.G."/>
            <person name="Martin F."/>
            <person name="Kauserud H."/>
        </authorList>
    </citation>
    <scope>NUCLEOTIDE SEQUENCE</scope>
    <source>
        <strain evidence="1">CBHHK182m</strain>
    </source>
</reference>
<dbReference type="EMBL" id="JARKIB010000027">
    <property type="protein sequence ID" value="KAJ7764883.1"/>
    <property type="molecule type" value="Genomic_DNA"/>
</dbReference>
<evidence type="ECO:0008006" key="3">
    <source>
        <dbReference type="Google" id="ProtNLM"/>
    </source>
</evidence>
<dbReference type="Proteomes" id="UP001215598">
    <property type="component" value="Unassembled WGS sequence"/>
</dbReference>